<dbReference type="RefSeq" id="WP_072857303.1">
    <property type="nucleotide sequence ID" value="NZ_FQUE01000004.1"/>
</dbReference>
<evidence type="ECO:0000256" key="1">
    <source>
        <dbReference type="SAM" id="SignalP"/>
    </source>
</evidence>
<keyword evidence="1" id="KW-0732">Signal</keyword>
<dbReference type="PANTHER" id="PTHR34387">
    <property type="entry name" value="SLR1258 PROTEIN"/>
    <property type="match status" value="1"/>
</dbReference>
<sequence length="232" mass="23876">MRPQIPAALLLCALAAPVAAQDTETDAALTVSGTGEVSVAPDMARISLGVLAQAETAADAVRAMSADMEKVLASLTAAGIDAKDVQTSALRVDVQQTYDEATQSARVTGYTAVTDVNVNVMDLATLGQTLDAVVQDGANQMNGLSFDLKDRKPALDEARRAAVADAMDKAQLYAQAAAVTLGPITMLTEGGNIGTPPQPLMRMAMDSAEKVPVAAGQITIDANVTITYGLAD</sequence>
<accession>A0A1M5A6W5</accession>
<proteinExistence type="predicted"/>
<dbReference type="GO" id="GO:0006974">
    <property type="term" value="P:DNA damage response"/>
    <property type="evidence" value="ECO:0007669"/>
    <property type="project" value="TreeGrafter"/>
</dbReference>
<name>A0A1M5A6W5_LOKAT</name>
<dbReference type="Gene3D" id="3.30.70.2970">
    <property type="entry name" value="Protein of unknown function (DUF541), domain 2"/>
    <property type="match status" value="1"/>
</dbReference>
<feature type="chain" id="PRO_5012477192" description="SIMPL domain-containing protein" evidence="1">
    <location>
        <begin position="21"/>
        <end position="232"/>
    </location>
</feature>
<reference evidence="3" key="1">
    <citation type="submission" date="2016-11" db="EMBL/GenBank/DDBJ databases">
        <authorList>
            <person name="Varghese N."/>
            <person name="Submissions S."/>
        </authorList>
    </citation>
    <scope>NUCLEOTIDE SEQUENCE [LARGE SCALE GENOMIC DNA]</scope>
    <source>
        <strain evidence="3">DSM 29326</strain>
    </source>
</reference>
<dbReference type="OrthoDB" id="9813144at2"/>
<keyword evidence="3" id="KW-1185">Reference proteome</keyword>
<dbReference type="STRING" id="366533.SAMN05444339_104274"/>
<dbReference type="AlphaFoldDB" id="A0A1M5A6W5"/>
<feature type="signal peptide" evidence="1">
    <location>
        <begin position="1"/>
        <end position="20"/>
    </location>
</feature>
<evidence type="ECO:0008006" key="4">
    <source>
        <dbReference type="Google" id="ProtNLM"/>
    </source>
</evidence>
<dbReference type="Pfam" id="PF04402">
    <property type="entry name" value="SIMPL"/>
    <property type="match status" value="1"/>
</dbReference>
<gene>
    <name evidence="2" type="ORF">SAMN05444339_104274</name>
</gene>
<protein>
    <recommendedName>
        <fullName evidence="4">SIMPL domain-containing protein</fullName>
    </recommendedName>
</protein>
<evidence type="ECO:0000313" key="3">
    <source>
        <dbReference type="Proteomes" id="UP000183987"/>
    </source>
</evidence>
<organism evidence="2 3">
    <name type="scientific">Loktanella atrilutea</name>
    <dbReference type="NCBI Taxonomy" id="366533"/>
    <lineage>
        <taxon>Bacteria</taxon>
        <taxon>Pseudomonadati</taxon>
        <taxon>Pseudomonadota</taxon>
        <taxon>Alphaproteobacteria</taxon>
        <taxon>Rhodobacterales</taxon>
        <taxon>Roseobacteraceae</taxon>
        <taxon>Loktanella</taxon>
    </lineage>
</organism>
<dbReference type="InterPro" id="IPR052022">
    <property type="entry name" value="26kDa_periplasmic_antigen"/>
</dbReference>
<dbReference type="PANTHER" id="PTHR34387:SF2">
    <property type="entry name" value="SLR1258 PROTEIN"/>
    <property type="match status" value="1"/>
</dbReference>
<dbReference type="InterPro" id="IPR007497">
    <property type="entry name" value="SIMPL/DUF541"/>
</dbReference>
<evidence type="ECO:0000313" key="2">
    <source>
        <dbReference type="EMBL" id="SHF25877.1"/>
    </source>
</evidence>
<dbReference type="Gene3D" id="3.30.110.170">
    <property type="entry name" value="Protein of unknown function (DUF541), domain 1"/>
    <property type="match status" value="1"/>
</dbReference>
<dbReference type="Proteomes" id="UP000183987">
    <property type="component" value="Unassembled WGS sequence"/>
</dbReference>
<dbReference type="EMBL" id="FQUE01000004">
    <property type="protein sequence ID" value="SHF25877.1"/>
    <property type="molecule type" value="Genomic_DNA"/>
</dbReference>